<dbReference type="InterPro" id="IPR011711">
    <property type="entry name" value="GntR_C"/>
</dbReference>
<feature type="domain" description="HTH gntR-type" evidence="4">
    <location>
        <begin position="7"/>
        <end position="74"/>
    </location>
</feature>
<evidence type="ECO:0000256" key="3">
    <source>
        <dbReference type="ARBA" id="ARBA00023163"/>
    </source>
</evidence>
<dbReference type="Pfam" id="PF00392">
    <property type="entry name" value="GntR"/>
    <property type="match status" value="1"/>
</dbReference>
<accession>A0ABS8K1P1</accession>
<organism evidence="5 6">
    <name type="scientific">Paraburkholderia sejongensis</name>
    <dbReference type="NCBI Taxonomy" id="2886946"/>
    <lineage>
        <taxon>Bacteria</taxon>
        <taxon>Pseudomonadati</taxon>
        <taxon>Pseudomonadota</taxon>
        <taxon>Betaproteobacteria</taxon>
        <taxon>Burkholderiales</taxon>
        <taxon>Burkholderiaceae</taxon>
        <taxon>Paraburkholderia</taxon>
    </lineage>
</organism>
<dbReference type="PROSITE" id="PS50949">
    <property type="entry name" value="HTH_GNTR"/>
    <property type="match status" value="1"/>
</dbReference>
<dbReference type="SMART" id="SM00345">
    <property type="entry name" value="HTH_GNTR"/>
    <property type="match status" value="1"/>
</dbReference>
<reference evidence="5 6" key="1">
    <citation type="submission" date="2021-11" db="EMBL/GenBank/DDBJ databases">
        <authorList>
            <person name="Oh E.-T."/>
            <person name="Kim S.-B."/>
        </authorList>
    </citation>
    <scope>NUCLEOTIDE SEQUENCE [LARGE SCALE GENOMIC DNA]</scope>
    <source>
        <strain evidence="5 6">MMS20-SJTR3</strain>
    </source>
</reference>
<dbReference type="SMART" id="SM00895">
    <property type="entry name" value="FCD"/>
    <property type="match status" value="1"/>
</dbReference>
<dbReference type="EMBL" id="JAJITD010000014">
    <property type="protein sequence ID" value="MCC8395829.1"/>
    <property type="molecule type" value="Genomic_DNA"/>
</dbReference>
<evidence type="ECO:0000259" key="4">
    <source>
        <dbReference type="PROSITE" id="PS50949"/>
    </source>
</evidence>
<dbReference type="Pfam" id="PF07729">
    <property type="entry name" value="FCD"/>
    <property type="match status" value="1"/>
</dbReference>
<dbReference type="InterPro" id="IPR036388">
    <property type="entry name" value="WH-like_DNA-bd_sf"/>
</dbReference>
<dbReference type="InterPro" id="IPR036390">
    <property type="entry name" value="WH_DNA-bd_sf"/>
</dbReference>
<keyword evidence="2" id="KW-0238">DNA-binding</keyword>
<dbReference type="SUPFAM" id="SSF48008">
    <property type="entry name" value="GntR ligand-binding domain-like"/>
    <property type="match status" value="1"/>
</dbReference>
<evidence type="ECO:0000256" key="1">
    <source>
        <dbReference type="ARBA" id="ARBA00023015"/>
    </source>
</evidence>
<evidence type="ECO:0000256" key="2">
    <source>
        <dbReference type="ARBA" id="ARBA00023125"/>
    </source>
</evidence>
<name>A0ABS8K1P1_9BURK</name>
<protein>
    <submittedName>
        <fullName evidence="5">GntR family transcriptional regulator</fullName>
    </submittedName>
</protein>
<dbReference type="PANTHER" id="PTHR43537">
    <property type="entry name" value="TRANSCRIPTIONAL REGULATOR, GNTR FAMILY"/>
    <property type="match status" value="1"/>
</dbReference>
<dbReference type="Proteomes" id="UP001431019">
    <property type="component" value="Unassembled WGS sequence"/>
</dbReference>
<proteinExistence type="predicted"/>
<evidence type="ECO:0000313" key="5">
    <source>
        <dbReference type="EMBL" id="MCC8395829.1"/>
    </source>
</evidence>
<comment type="caution">
    <text evidence="5">The sequence shown here is derived from an EMBL/GenBank/DDBJ whole genome shotgun (WGS) entry which is preliminary data.</text>
</comment>
<dbReference type="InterPro" id="IPR000524">
    <property type="entry name" value="Tscrpt_reg_HTH_GntR"/>
</dbReference>
<gene>
    <name evidence="5" type="ORF">LJ656_24905</name>
</gene>
<keyword evidence="3" id="KW-0804">Transcription</keyword>
<dbReference type="CDD" id="cd07377">
    <property type="entry name" value="WHTH_GntR"/>
    <property type="match status" value="1"/>
</dbReference>
<dbReference type="PANTHER" id="PTHR43537:SF49">
    <property type="entry name" value="TRANSCRIPTIONAL REGULATORY PROTEIN"/>
    <property type="match status" value="1"/>
</dbReference>
<evidence type="ECO:0000313" key="6">
    <source>
        <dbReference type="Proteomes" id="UP001431019"/>
    </source>
</evidence>
<sequence>MNQVPRPSRSTEIKSILETEIEQGELPPGASMDERALAARFGVSRTPVREALQQLAAQSLVQIVPRQGVFVAKMTVPQLREMLELLGEMEAVSAKLAARRMSDTQRDALTRAINAGVEALEAGDGRGFAKANEAFHDVIYAACHNEYLAGQIRSIRRLIGRYRPKLFLTPVRRAKALEEHRKLGDALLSGDEAAAQTLMMEHAPVGAAGFSEFLATLPPEYFSTAAPVAADFSGAGNSGALTPQDNAG</sequence>
<dbReference type="RefSeq" id="WP_230512189.1">
    <property type="nucleotide sequence ID" value="NZ_JAJITD010000014.1"/>
</dbReference>
<dbReference type="PRINTS" id="PR00035">
    <property type="entry name" value="HTHGNTR"/>
</dbReference>
<dbReference type="InterPro" id="IPR008920">
    <property type="entry name" value="TF_FadR/GntR_C"/>
</dbReference>
<keyword evidence="1" id="KW-0805">Transcription regulation</keyword>
<dbReference type="SUPFAM" id="SSF46785">
    <property type="entry name" value="Winged helix' DNA-binding domain"/>
    <property type="match status" value="1"/>
</dbReference>
<dbReference type="Gene3D" id="1.10.10.10">
    <property type="entry name" value="Winged helix-like DNA-binding domain superfamily/Winged helix DNA-binding domain"/>
    <property type="match status" value="1"/>
</dbReference>
<dbReference type="Gene3D" id="1.20.120.530">
    <property type="entry name" value="GntR ligand-binding domain-like"/>
    <property type="match status" value="1"/>
</dbReference>
<keyword evidence="6" id="KW-1185">Reference proteome</keyword>